<name>A0A127Q7U6_9BURK</name>
<feature type="transmembrane region" description="Helical" evidence="7">
    <location>
        <begin position="92"/>
        <end position="121"/>
    </location>
</feature>
<feature type="domain" description="ABC transmembrane type-1" evidence="8">
    <location>
        <begin position="96"/>
        <end position="287"/>
    </location>
</feature>
<dbReference type="InterPro" id="IPR050901">
    <property type="entry name" value="BP-dep_ABC_trans_perm"/>
</dbReference>
<keyword evidence="6 7" id="KW-0472">Membrane</keyword>
<dbReference type="PANTHER" id="PTHR32243:SF24">
    <property type="entry name" value="DIACETYLCHITOBIOSE UPTAKE SYSTEM PERMEASE PROTEIN NGCG"/>
    <property type="match status" value="1"/>
</dbReference>
<feature type="transmembrane region" description="Helical" evidence="7">
    <location>
        <begin position="268"/>
        <end position="287"/>
    </location>
</feature>
<dbReference type="RefSeq" id="WP_061941787.1">
    <property type="nucleotide sequence ID" value="NZ_CP013234.1"/>
</dbReference>
<feature type="transmembrane region" description="Helical" evidence="7">
    <location>
        <begin position="34"/>
        <end position="56"/>
    </location>
</feature>
<dbReference type="STRING" id="279113.CPter91_3366"/>
<dbReference type="GO" id="GO:0005886">
    <property type="term" value="C:plasma membrane"/>
    <property type="evidence" value="ECO:0007669"/>
    <property type="project" value="UniProtKB-SubCell"/>
</dbReference>
<evidence type="ECO:0000256" key="1">
    <source>
        <dbReference type="ARBA" id="ARBA00004651"/>
    </source>
</evidence>
<evidence type="ECO:0000256" key="2">
    <source>
        <dbReference type="ARBA" id="ARBA00022448"/>
    </source>
</evidence>
<dbReference type="CDD" id="cd06261">
    <property type="entry name" value="TM_PBP2"/>
    <property type="match status" value="1"/>
</dbReference>
<evidence type="ECO:0000256" key="7">
    <source>
        <dbReference type="RuleBase" id="RU363032"/>
    </source>
</evidence>
<keyword evidence="4 7" id="KW-0812">Transmembrane</keyword>
<dbReference type="EMBL" id="CP013234">
    <property type="protein sequence ID" value="AMP05692.1"/>
    <property type="molecule type" value="Genomic_DNA"/>
</dbReference>
<dbReference type="PROSITE" id="PS50928">
    <property type="entry name" value="ABC_TM1"/>
    <property type="match status" value="1"/>
</dbReference>
<dbReference type="InterPro" id="IPR035906">
    <property type="entry name" value="MetI-like_sf"/>
</dbReference>
<evidence type="ECO:0000313" key="10">
    <source>
        <dbReference type="Proteomes" id="UP000074561"/>
    </source>
</evidence>
<dbReference type="PANTHER" id="PTHR32243">
    <property type="entry name" value="MALTOSE TRANSPORT SYSTEM PERMEASE-RELATED"/>
    <property type="match status" value="1"/>
</dbReference>
<comment type="subcellular location">
    <subcellularLocation>
        <location evidence="1 7">Cell membrane</location>
        <topology evidence="1 7">Multi-pass membrane protein</topology>
    </subcellularLocation>
</comment>
<evidence type="ECO:0000256" key="5">
    <source>
        <dbReference type="ARBA" id="ARBA00022989"/>
    </source>
</evidence>
<dbReference type="KEGG" id="cpra:CPter91_3366"/>
<reference evidence="9 10" key="1">
    <citation type="submission" date="2015-11" db="EMBL/GenBank/DDBJ databases">
        <title>Exploring the genomic traits of fungus-feeding bacterial genus Collimonas.</title>
        <authorList>
            <person name="Song C."/>
            <person name="Schmidt R."/>
            <person name="de Jager V."/>
            <person name="Krzyzanowska D."/>
            <person name="Jongedijk E."/>
            <person name="Cankar K."/>
            <person name="Beekwilder J."/>
            <person name="van Veen A."/>
            <person name="de Boer W."/>
            <person name="van Veen J.A."/>
            <person name="Garbeva P."/>
        </authorList>
    </citation>
    <scope>NUCLEOTIDE SEQUENCE [LARGE SCALE GENOMIC DNA]</scope>
    <source>
        <strain evidence="9 10">Ter91</strain>
    </source>
</reference>
<feature type="transmembrane region" description="Helical" evidence="7">
    <location>
        <begin position="208"/>
        <end position="230"/>
    </location>
</feature>
<keyword evidence="2 7" id="KW-0813">Transport</keyword>
<dbReference type="Pfam" id="PF00528">
    <property type="entry name" value="BPD_transp_1"/>
    <property type="match status" value="1"/>
</dbReference>
<organism evidence="9 10">
    <name type="scientific">Collimonas pratensis</name>
    <dbReference type="NCBI Taxonomy" id="279113"/>
    <lineage>
        <taxon>Bacteria</taxon>
        <taxon>Pseudomonadati</taxon>
        <taxon>Pseudomonadota</taxon>
        <taxon>Betaproteobacteria</taxon>
        <taxon>Burkholderiales</taxon>
        <taxon>Oxalobacteraceae</taxon>
        <taxon>Collimonas</taxon>
    </lineage>
</organism>
<keyword evidence="5 7" id="KW-1133">Transmembrane helix</keyword>
<dbReference type="PATRIC" id="fig|279113.9.peg.3323"/>
<dbReference type="Proteomes" id="UP000074561">
    <property type="component" value="Chromosome"/>
</dbReference>
<evidence type="ECO:0000256" key="3">
    <source>
        <dbReference type="ARBA" id="ARBA00022475"/>
    </source>
</evidence>
<protein>
    <submittedName>
        <fullName evidence="9">Binding--dependent transport system inner membrane component family protein</fullName>
    </submittedName>
</protein>
<gene>
    <name evidence="9" type="ORF">CPter91_3366</name>
</gene>
<dbReference type="OrthoDB" id="369039at2"/>
<dbReference type="AlphaFoldDB" id="A0A127Q7U6"/>
<sequence>MTSISSLSSAASSAPAPTPVPLFARSRFANLGRIWVHVVLCAYAVIALFPIALILINSVKSRDAIFDNPLAFPTPDSFSLIGFEKVLHNTNFMLYFGNSLVVTLGSLVLIVLFGAMAGWALSEYKFRGNRLMALYLALGIMIPIRLGTVSILQLVVSLDLINTRTALILVYTAQGLPLAVMILSEFIRQIPKELKDAARCDGVGEFKIFFQIILPLIRPAIATVAVFTMIPAWNDLWFPLILAPSDETKTVTLGVQQFIGQYVTDWNSVLAALSLAVIPILIMYVIFSRQLIRGLTSGAVK</sequence>
<feature type="transmembrane region" description="Helical" evidence="7">
    <location>
        <begin position="133"/>
        <end position="156"/>
    </location>
</feature>
<evidence type="ECO:0000313" key="9">
    <source>
        <dbReference type="EMBL" id="AMP05692.1"/>
    </source>
</evidence>
<keyword evidence="3" id="KW-1003">Cell membrane</keyword>
<dbReference type="Gene3D" id="1.10.3720.10">
    <property type="entry name" value="MetI-like"/>
    <property type="match status" value="1"/>
</dbReference>
<dbReference type="GO" id="GO:0055085">
    <property type="term" value="P:transmembrane transport"/>
    <property type="evidence" value="ECO:0007669"/>
    <property type="project" value="InterPro"/>
</dbReference>
<dbReference type="InterPro" id="IPR000515">
    <property type="entry name" value="MetI-like"/>
</dbReference>
<comment type="similarity">
    <text evidence="7">Belongs to the binding-protein-dependent transport system permease family.</text>
</comment>
<dbReference type="SUPFAM" id="SSF161098">
    <property type="entry name" value="MetI-like"/>
    <property type="match status" value="1"/>
</dbReference>
<feature type="transmembrane region" description="Helical" evidence="7">
    <location>
        <begin position="168"/>
        <end position="187"/>
    </location>
</feature>
<evidence type="ECO:0000256" key="4">
    <source>
        <dbReference type="ARBA" id="ARBA00022692"/>
    </source>
</evidence>
<evidence type="ECO:0000256" key="6">
    <source>
        <dbReference type="ARBA" id="ARBA00023136"/>
    </source>
</evidence>
<accession>A0A127Q7U6</accession>
<evidence type="ECO:0000259" key="8">
    <source>
        <dbReference type="PROSITE" id="PS50928"/>
    </source>
</evidence>
<proteinExistence type="inferred from homology"/>